<dbReference type="PROSITE" id="PS51257">
    <property type="entry name" value="PROKAR_LIPOPROTEIN"/>
    <property type="match status" value="1"/>
</dbReference>
<organism evidence="4 5">
    <name type="scientific">Streptomyces hesseae</name>
    <dbReference type="NCBI Taxonomy" id="3075519"/>
    <lineage>
        <taxon>Bacteria</taxon>
        <taxon>Bacillati</taxon>
        <taxon>Actinomycetota</taxon>
        <taxon>Actinomycetes</taxon>
        <taxon>Kitasatosporales</taxon>
        <taxon>Streptomycetaceae</taxon>
        <taxon>Streptomyces</taxon>
    </lineage>
</organism>
<name>A0ABU2SWM3_9ACTN</name>
<dbReference type="InterPro" id="IPR005183">
    <property type="entry name" value="DUF305_CopM-like"/>
</dbReference>
<keyword evidence="2" id="KW-0732">Signal</keyword>
<evidence type="ECO:0000256" key="2">
    <source>
        <dbReference type="SAM" id="SignalP"/>
    </source>
</evidence>
<dbReference type="InterPro" id="IPR012347">
    <property type="entry name" value="Ferritin-like"/>
</dbReference>
<dbReference type="Proteomes" id="UP001180531">
    <property type="component" value="Unassembled WGS sequence"/>
</dbReference>
<keyword evidence="5" id="KW-1185">Reference proteome</keyword>
<dbReference type="Gene3D" id="1.20.1260.10">
    <property type="match status" value="1"/>
</dbReference>
<dbReference type="EMBL" id="JAVRFI010000030">
    <property type="protein sequence ID" value="MDT0453403.1"/>
    <property type="molecule type" value="Genomic_DNA"/>
</dbReference>
<evidence type="ECO:0000259" key="3">
    <source>
        <dbReference type="Pfam" id="PF03713"/>
    </source>
</evidence>
<feature type="domain" description="DUF305" evidence="3">
    <location>
        <begin position="64"/>
        <end position="213"/>
    </location>
</feature>
<dbReference type="RefSeq" id="WP_311615239.1">
    <property type="nucleotide sequence ID" value="NZ_JAVRFI010000030.1"/>
</dbReference>
<feature type="chain" id="PRO_5045646462" evidence="2">
    <location>
        <begin position="21"/>
        <end position="224"/>
    </location>
</feature>
<protein>
    <submittedName>
        <fullName evidence="4">DUF305 domain-containing protein</fullName>
    </submittedName>
</protein>
<evidence type="ECO:0000256" key="1">
    <source>
        <dbReference type="SAM" id="MobiDB-lite"/>
    </source>
</evidence>
<feature type="region of interest" description="Disordered" evidence="1">
    <location>
        <begin position="29"/>
        <end position="57"/>
    </location>
</feature>
<gene>
    <name evidence="4" type="ORF">RM609_30600</name>
</gene>
<dbReference type="PANTHER" id="PTHR36933:SF1">
    <property type="entry name" value="SLL0788 PROTEIN"/>
    <property type="match status" value="1"/>
</dbReference>
<dbReference type="Pfam" id="PF03713">
    <property type="entry name" value="DUF305"/>
    <property type="match status" value="1"/>
</dbReference>
<accession>A0ABU2SWM3</accession>
<proteinExistence type="predicted"/>
<reference evidence="4" key="1">
    <citation type="submission" date="2024-05" db="EMBL/GenBank/DDBJ databases">
        <title>30 novel species of actinomycetes from the DSMZ collection.</title>
        <authorList>
            <person name="Nouioui I."/>
        </authorList>
    </citation>
    <scope>NUCLEOTIDE SEQUENCE</scope>
    <source>
        <strain evidence="4">DSM 40473</strain>
    </source>
</reference>
<dbReference type="PANTHER" id="PTHR36933">
    <property type="entry name" value="SLL0788 PROTEIN"/>
    <property type="match status" value="1"/>
</dbReference>
<evidence type="ECO:0000313" key="5">
    <source>
        <dbReference type="Proteomes" id="UP001180531"/>
    </source>
</evidence>
<comment type="caution">
    <text evidence="4">The sequence shown here is derived from an EMBL/GenBank/DDBJ whole genome shotgun (WGS) entry which is preliminary data.</text>
</comment>
<feature type="signal peptide" evidence="2">
    <location>
        <begin position="1"/>
        <end position="20"/>
    </location>
</feature>
<sequence>MSIRRCPSHRVAMLAAVATAALVVTGCGGDGSKGGGSPSTSVTKAGPTASASASVPAGQHNQADVAFAQGMIPHHRQAIVMADMAQEHASSSDVKALAQKIKKAQTPEIETMTTWLKSWGEQVPQGMGGMGHGNASATPGMGMMSDHDMDQLKGATGNAFDTMFLTMMIKHHEGAVDMANTEKRQGAYGPAKEMAGSIVTSQTAEIARMRKMLGTGSPSATATP</sequence>
<evidence type="ECO:0000313" key="4">
    <source>
        <dbReference type="EMBL" id="MDT0453403.1"/>
    </source>
</evidence>